<proteinExistence type="predicted"/>
<organism evidence="3 4">
    <name type="scientific">Xanthocytophaga agilis</name>
    <dbReference type="NCBI Taxonomy" id="3048010"/>
    <lineage>
        <taxon>Bacteria</taxon>
        <taxon>Pseudomonadati</taxon>
        <taxon>Bacteroidota</taxon>
        <taxon>Cytophagia</taxon>
        <taxon>Cytophagales</taxon>
        <taxon>Rhodocytophagaceae</taxon>
        <taxon>Xanthocytophaga</taxon>
    </lineage>
</organism>
<dbReference type="InterPro" id="IPR006827">
    <property type="entry name" value="Lant_deHydtase_N"/>
</dbReference>
<feature type="domain" description="Thiopeptide-type bacteriocin biosynthesis" evidence="2">
    <location>
        <begin position="758"/>
        <end position="1027"/>
    </location>
</feature>
<protein>
    <submittedName>
        <fullName evidence="3">Lantibiotic dehydratase</fullName>
    </submittedName>
</protein>
<keyword evidence="4" id="KW-1185">Reference proteome</keyword>
<name>A0AAE3RBR6_9BACT</name>
<gene>
    <name evidence="3" type="ORF">QNI22_31475</name>
</gene>
<dbReference type="Pfam" id="PF14028">
    <property type="entry name" value="Lant_dehydr_C"/>
    <property type="match status" value="1"/>
</dbReference>
<dbReference type="Proteomes" id="UP001232063">
    <property type="component" value="Unassembled WGS sequence"/>
</dbReference>
<dbReference type="EMBL" id="JASJOU010000015">
    <property type="protein sequence ID" value="MDJ1505219.1"/>
    <property type="molecule type" value="Genomic_DNA"/>
</dbReference>
<dbReference type="InterPro" id="IPR023809">
    <property type="entry name" value="Thiopep_bacteriocin_synth_dom"/>
</dbReference>
<dbReference type="NCBIfam" id="TIGR03891">
    <property type="entry name" value="thiopep_ocin"/>
    <property type="match status" value="1"/>
</dbReference>
<evidence type="ECO:0000259" key="1">
    <source>
        <dbReference type="Pfam" id="PF04738"/>
    </source>
</evidence>
<dbReference type="RefSeq" id="WP_314517085.1">
    <property type="nucleotide sequence ID" value="NZ_JASJOU010000015.1"/>
</dbReference>
<accession>A0AAE3RBR6</accession>
<dbReference type="Pfam" id="PF04738">
    <property type="entry name" value="Lant_dehydr_N"/>
    <property type="match status" value="1"/>
</dbReference>
<sequence>MDLVSSDFFVLRTPIFPYKLLDKLKLNDIRQDSRFLDALYSASSKLPLEELNNGKLDEKKKRRLIITIGKYLLRAHTRSTPFGLFATISLGHIGDSTSLKLQGINSVQTKTRLDSEFITYLSEDLLKEPTVRQQIRYWLNSSVVKVSSVYQYIEYRIENGIKRFFLSEIEAIEALDYIVTILNQQPGFHYRDLLKKICKQLNTSTQEEEASEFIDSLIASKFLLSELELFPFPVQGQDKAEQLVQILKTENNRWSPILENLLEVANRADQNRIGDKRKFYFEINKQIEKAELLTVKTINDFYQVDSFRPLKGHLTSKIAQELKDTIEFLSYLPRPVNKQFEKFKEVFANLYEEAEVPLLQVLNTETGLGYPINSHQIESSFIEGLFETDNDRRTDWHSWNNHLLNLYTKAIQKGQLEINLTNKDIESIEKQKNIAASLFSVITILASTQEDIDSGNYQLLHHLTTGPSSSRWLGRFCHLDENLTILLREALEKEQEFYPDCVLAEIAHISQPRSGNVIYRPPLRPYYIPLLSPSLECDSEPITLDDIYISCIANELILRSKRLNKRILPRLSSAHDAQKYSLPLYKLLVDIQDQEMGTLSFTWGPMAKDQPFLPRVTFGKTILSPSIWQLTNDQQIHLSTLEENSFIEEFTKISWELNLPEIVLIGEGDNRLPISIASIAKDAVTRAILMQWIQTTKDRILLEDLSINSKWVSSPEGKHSHEIIIPFYNRAPEPKRLLKLDMNAVISQKRRFGFGSEWIYFKIYAGIQATEKILLNVLPKWIQSIEQRGLIQKWFFVRYQDDKGHHLRIRFFGTDNFYLTVSQELHTLLNPFLESNQIQNIVIDTYQREIERYGAELIEVTETLFYYDSRTVMNLLGNIDEDSKENSRILIAFLLVDSFMSAFGLSLLEKYQMMNWQQSTLKKIFKIHKSTQLKKLSDKYQKSKSLLFFLEKPINSESNDISQIRKIIDIHWSKCINVITILSKDNDQAAPIKSRLAAYLHMSLNRLFTTNSNHHELVIYYCLCKHYESKIKQIKN</sequence>
<dbReference type="AlphaFoldDB" id="A0AAE3RBR6"/>
<reference evidence="3" key="1">
    <citation type="submission" date="2023-05" db="EMBL/GenBank/DDBJ databases">
        <authorList>
            <person name="Zhang X."/>
        </authorList>
    </citation>
    <scope>NUCLEOTIDE SEQUENCE</scope>
    <source>
        <strain evidence="3">BD1B2-1</strain>
    </source>
</reference>
<feature type="domain" description="Lantibiotic dehydratase N-terminal" evidence="1">
    <location>
        <begin position="31"/>
        <end position="676"/>
    </location>
</feature>
<comment type="caution">
    <text evidence="3">The sequence shown here is derived from an EMBL/GenBank/DDBJ whole genome shotgun (WGS) entry which is preliminary data.</text>
</comment>
<evidence type="ECO:0000313" key="3">
    <source>
        <dbReference type="EMBL" id="MDJ1505219.1"/>
    </source>
</evidence>
<evidence type="ECO:0000313" key="4">
    <source>
        <dbReference type="Proteomes" id="UP001232063"/>
    </source>
</evidence>
<evidence type="ECO:0000259" key="2">
    <source>
        <dbReference type="Pfam" id="PF14028"/>
    </source>
</evidence>